<evidence type="ECO:0000259" key="1">
    <source>
        <dbReference type="Pfam" id="PF06985"/>
    </source>
</evidence>
<dbReference type="InterPro" id="IPR010730">
    <property type="entry name" value="HET"/>
</dbReference>
<dbReference type="Proteomes" id="UP000566819">
    <property type="component" value="Unassembled WGS sequence"/>
</dbReference>
<dbReference type="PANTHER" id="PTHR24148">
    <property type="entry name" value="ANKYRIN REPEAT DOMAIN-CONTAINING PROTEIN 39 HOMOLOG-RELATED"/>
    <property type="match status" value="1"/>
</dbReference>
<protein>
    <recommendedName>
        <fullName evidence="1">Heterokaryon incompatibility domain-containing protein</fullName>
    </recommendedName>
</protein>
<sequence>MDQEYADITERSKQVQLMGRIYSNDARVITHNGPASPTDYGGLNLSRKLLDYTKSHQGEPKDPRLPVRAFQYPDGFPDARDPQWGALRSLLTRRWSTQVWMVQEFLLNKELLIVCGKFSLPWNTFTQLPRLAADGEVPEGFVGRSMAGTRIPNSLSVLDVLCAEREENPDLNMTVLELLQWCHVMSPTDPRDKVYAVLGLACDSDRLGIIPDYSMDTAQVYRDTTVRILEMHQTLDILSRAKPKIKFDGQKSQLRVQGVILDHITFSSGRLDFFTQGPTGSFDRFRYLYDEQLRSWRESRSQAEAVEVFWRTLIANIVYEQREASSEVGEWYSAYVGLLK</sequence>
<name>A0A8H4R9B3_9HELO</name>
<comment type="caution">
    <text evidence="2">The sequence shown here is derived from an EMBL/GenBank/DDBJ whole genome shotgun (WGS) entry which is preliminary data.</text>
</comment>
<keyword evidence="3" id="KW-1185">Reference proteome</keyword>
<gene>
    <name evidence="2" type="ORF">G7Y89_g13702</name>
</gene>
<dbReference type="InterPro" id="IPR052895">
    <property type="entry name" value="HetReg/Transcr_Mod"/>
</dbReference>
<evidence type="ECO:0000313" key="3">
    <source>
        <dbReference type="Proteomes" id="UP000566819"/>
    </source>
</evidence>
<proteinExistence type="predicted"/>
<dbReference type="Pfam" id="PF06985">
    <property type="entry name" value="HET"/>
    <property type="match status" value="1"/>
</dbReference>
<feature type="domain" description="Heterokaryon incompatibility" evidence="1">
    <location>
        <begin position="7"/>
        <end position="104"/>
    </location>
</feature>
<dbReference type="EMBL" id="JAAMPI010001648">
    <property type="protein sequence ID" value="KAF4624471.1"/>
    <property type="molecule type" value="Genomic_DNA"/>
</dbReference>
<organism evidence="2 3">
    <name type="scientific">Cudoniella acicularis</name>
    <dbReference type="NCBI Taxonomy" id="354080"/>
    <lineage>
        <taxon>Eukaryota</taxon>
        <taxon>Fungi</taxon>
        <taxon>Dikarya</taxon>
        <taxon>Ascomycota</taxon>
        <taxon>Pezizomycotina</taxon>
        <taxon>Leotiomycetes</taxon>
        <taxon>Helotiales</taxon>
        <taxon>Tricladiaceae</taxon>
        <taxon>Cudoniella</taxon>
    </lineage>
</organism>
<dbReference type="OrthoDB" id="2157530at2759"/>
<dbReference type="PANTHER" id="PTHR24148:SF82">
    <property type="entry name" value="HETEROKARYON INCOMPATIBILITY DOMAIN-CONTAINING PROTEIN"/>
    <property type="match status" value="1"/>
</dbReference>
<evidence type="ECO:0000313" key="2">
    <source>
        <dbReference type="EMBL" id="KAF4624471.1"/>
    </source>
</evidence>
<dbReference type="AlphaFoldDB" id="A0A8H4R9B3"/>
<reference evidence="2 3" key="1">
    <citation type="submission" date="2020-03" db="EMBL/GenBank/DDBJ databases">
        <title>Draft Genome Sequence of Cudoniella acicularis.</title>
        <authorList>
            <person name="Buettner E."/>
            <person name="Kellner H."/>
        </authorList>
    </citation>
    <scope>NUCLEOTIDE SEQUENCE [LARGE SCALE GENOMIC DNA]</scope>
    <source>
        <strain evidence="2 3">DSM 108380</strain>
    </source>
</reference>
<accession>A0A8H4R9B3</accession>